<sequence length="152" mass="16693">MVFPWVLREMKTADLKDRRLNNRLKEVLSQLGGHPTASIPAACGGHAEMTAAYRLFDNDNATFQAILQPHIDTTRQRIATHPVVLLVQDTSEIDVTRPEQQMVGAGPLDGGARWGALLHPLHAFTPDGTPLGTLHALAWVRDQSGERSRSLS</sequence>
<name>X0TXN4_9ZZZZ</name>
<evidence type="ECO:0000313" key="2">
    <source>
        <dbReference type="EMBL" id="GAF98019.1"/>
    </source>
</evidence>
<feature type="non-terminal residue" evidence="2">
    <location>
        <position position="152"/>
    </location>
</feature>
<dbReference type="InterPro" id="IPR014735">
    <property type="entry name" value="Transposase_Tn5-like_N"/>
</dbReference>
<dbReference type="InterPro" id="IPR012337">
    <property type="entry name" value="RNaseH-like_sf"/>
</dbReference>
<dbReference type="Gene3D" id="3.90.350.10">
    <property type="entry name" value="Transposase Inhibitor Protein From Tn5, Chain A, domain 1"/>
    <property type="match status" value="1"/>
</dbReference>
<dbReference type="InterPro" id="IPR038215">
    <property type="entry name" value="TN5-like_N_sf"/>
</dbReference>
<dbReference type="SUPFAM" id="SSF53098">
    <property type="entry name" value="Ribonuclease H-like"/>
    <property type="match status" value="1"/>
</dbReference>
<evidence type="ECO:0000259" key="1">
    <source>
        <dbReference type="Pfam" id="PF14706"/>
    </source>
</evidence>
<comment type="caution">
    <text evidence="2">The sequence shown here is derived from an EMBL/GenBank/DDBJ whole genome shotgun (WGS) entry which is preliminary data.</text>
</comment>
<reference evidence="2" key="1">
    <citation type="journal article" date="2014" name="Front. Microbiol.">
        <title>High frequency of phylogenetically diverse reductive dehalogenase-homologous genes in deep subseafloor sedimentary metagenomes.</title>
        <authorList>
            <person name="Kawai M."/>
            <person name="Futagami T."/>
            <person name="Toyoda A."/>
            <person name="Takaki Y."/>
            <person name="Nishi S."/>
            <person name="Hori S."/>
            <person name="Arai W."/>
            <person name="Tsubouchi T."/>
            <person name="Morono Y."/>
            <person name="Uchiyama I."/>
            <person name="Ito T."/>
            <person name="Fujiyama A."/>
            <person name="Inagaki F."/>
            <person name="Takami H."/>
        </authorList>
    </citation>
    <scope>NUCLEOTIDE SEQUENCE</scope>
    <source>
        <strain evidence="2">Expedition CK06-06</strain>
    </source>
</reference>
<protein>
    <recommendedName>
        <fullName evidence="1">Transposase Tn5-like N-terminal domain-containing protein</fullName>
    </recommendedName>
</protein>
<dbReference type="Pfam" id="PF14706">
    <property type="entry name" value="Tnp_DNA_bind"/>
    <property type="match status" value="1"/>
</dbReference>
<dbReference type="PANTHER" id="PTHR37319:SF1">
    <property type="entry name" value="TRANSPOSASE TN5 DIMERISATION DOMAIN-CONTAINING PROTEIN"/>
    <property type="match status" value="1"/>
</dbReference>
<dbReference type="EMBL" id="BARS01016130">
    <property type="protein sequence ID" value="GAF98019.1"/>
    <property type="molecule type" value="Genomic_DNA"/>
</dbReference>
<dbReference type="PANTHER" id="PTHR37319">
    <property type="entry name" value="TRANSPOSASE"/>
    <property type="match status" value="1"/>
</dbReference>
<proteinExistence type="predicted"/>
<feature type="domain" description="Transposase Tn5-like N-terminal" evidence="1">
    <location>
        <begin position="5"/>
        <end position="60"/>
    </location>
</feature>
<accession>X0TXN4</accession>
<dbReference type="AlphaFoldDB" id="X0TXN4"/>
<dbReference type="InterPro" id="IPR047768">
    <property type="entry name" value="Tn5p-like"/>
</dbReference>
<gene>
    <name evidence="2" type="ORF">S01H1_26602</name>
</gene>
<organism evidence="2">
    <name type="scientific">marine sediment metagenome</name>
    <dbReference type="NCBI Taxonomy" id="412755"/>
    <lineage>
        <taxon>unclassified sequences</taxon>
        <taxon>metagenomes</taxon>
        <taxon>ecological metagenomes</taxon>
    </lineage>
</organism>
<dbReference type="Gene3D" id="1.10.246.40">
    <property type="entry name" value="Tn5 transposase, domain 1"/>
    <property type="match status" value="1"/>
</dbReference>